<dbReference type="Proteomes" id="UP000199126">
    <property type="component" value="Unassembled WGS sequence"/>
</dbReference>
<comment type="catalytic activity">
    <reaction evidence="2 3">
        <text>GTP + 3 H2O = 2-amino-5-formylamino-6-(5-phospho-D-ribosylamino)pyrimidin-4(3H)-one + 2 phosphate + 2 H(+)</text>
        <dbReference type="Rhea" id="RHEA:22468"/>
        <dbReference type="ChEBI" id="CHEBI:15377"/>
        <dbReference type="ChEBI" id="CHEBI:15378"/>
        <dbReference type="ChEBI" id="CHEBI:37565"/>
        <dbReference type="ChEBI" id="CHEBI:43474"/>
        <dbReference type="ChEBI" id="CHEBI:57258"/>
        <dbReference type="EC" id="3.5.4.29"/>
    </reaction>
</comment>
<dbReference type="Gene3D" id="3.30.70.1230">
    <property type="entry name" value="Nucleotide cyclase"/>
    <property type="match status" value="1"/>
</dbReference>
<dbReference type="Gene3D" id="3.30.70.270">
    <property type="match status" value="1"/>
</dbReference>
<dbReference type="EMBL" id="FODV01000004">
    <property type="protein sequence ID" value="SEO72003.1"/>
    <property type="molecule type" value="Genomic_DNA"/>
</dbReference>
<gene>
    <name evidence="2" type="primary">gch3</name>
    <name evidence="4" type="ORF">SAMN04487948_104354</name>
</gene>
<dbReference type="NCBIfam" id="NF002587">
    <property type="entry name" value="PRK02240.1"/>
    <property type="match status" value="1"/>
</dbReference>
<dbReference type="InterPro" id="IPR007839">
    <property type="entry name" value="GTP_CycHdrlase_3"/>
</dbReference>
<dbReference type="HAMAP" id="MF_00608">
    <property type="entry name" value="GTP_cyclohydro_3"/>
    <property type="match status" value="1"/>
</dbReference>
<keyword evidence="1 2" id="KW-0378">Hydrolase</keyword>
<dbReference type="EC" id="3.5.4.29" evidence="2 3"/>
<evidence type="ECO:0000313" key="4">
    <source>
        <dbReference type="EMBL" id="SEO72003.1"/>
    </source>
</evidence>
<keyword evidence="5" id="KW-1185">Reference proteome</keyword>
<name>A0A1H8S1E6_9EURY</name>
<dbReference type="PIRSF" id="PIRSF009265">
    <property type="entry name" value="GTP_cyclohydro_3"/>
    <property type="match status" value="1"/>
</dbReference>
<dbReference type="InterPro" id="IPR043128">
    <property type="entry name" value="Rev_trsase/Diguanyl_cyclase"/>
</dbReference>
<dbReference type="GO" id="GO:0043740">
    <property type="term" value="F:GTP cyclohydrolase IIa activity"/>
    <property type="evidence" value="ECO:0007669"/>
    <property type="project" value="UniProtKB-UniRule"/>
</dbReference>
<sequence length="292" mass="32072">MAHETTDHSPSDSVALITYWTHSTNVTNTQLTHLQLDNYGPWTVTPEPRREMDLQTLQSRLFADVAQFVGGYGGYVFPTRYDNLVAVTNGLDRRAHESLQESLDNRYPITVSLGIGTGRRPADALDAASTHLHEAGSAQDGDRTQVFGGDPLAESVRSDEDLEVAHFDVDDATDVYTDRLNEYDAYLAIERGYSALARYLREEHGALAFFAGGDNVVAVCPALSDRDYHDAIDHVRETASVDLKVGVGAGYTAQEAGMKAKHALEHCREEQVPVVRDEGGERPKLQIASLDP</sequence>
<dbReference type="GO" id="GO:0005525">
    <property type="term" value="F:GTP binding"/>
    <property type="evidence" value="ECO:0007669"/>
    <property type="project" value="UniProtKB-KW"/>
</dbReference>
<proteinExistence type="inferred from homology"/>
<comment type="similarity">
    <text evidence="2 3">Belongs to the archaeal-type GTP cyclohydrolase family.</text>
</comment>
<reference evidence="5" key="1">
    <citation type="submission" date="2016-10" db="EMBL/GenBank/DDBJ databases">
        <authorList>
            <person name="Varghese N."/>
            <person name="Submissions S."/>
        </authorList>
    </citation>
    <scope>NUCLEOTIDE SEQUENCE [LARGE SCALE GENOMIC DNA]</scope>
    <source>
        <strain evidence="5">CGMCC 1.10121</strain>
    </source>
</reference>
<dbReference type="PANTHER" id="PTHR42202">
    <property type="entry name" value="GTP CYCLOHYDROLASE III"/>
    <property type="match status" value="1"/>
</dbReference>
<evidence type="ECO:0000313" key="5">
    <source>
        <dbReference type="Proteomes" id="UP000199126"/>
    </source>
</evidence>
<dbReference type="AlphaFoldDB" id="A0A1H8S1E6"/>
<dbReference type="Pfam" id="PF05165">
    <property type="entry name" value="GCH_III"/>
    <property type="match status" value="1"/>
</dbReference>
<protein>
    <recommendedName>
        <fullName evidence="2 3">GTP cyclohydrolase III</fullName>
        <ecNumber evidence="2 3">3.5.4.29</ecNumber>
    </recommendedName>
</protein>
<organism evidence="4 5">
    <name type="scientific">Halogranum amylolyticum</name>
    <dbReference type="NCBI Taxonomy" id="660520"/>
    <lineage>
        <taxon>Archaea</taxon>
        <taxon>Methanobacteriati</taxon>
        <taxon>Methanobacteriota</taxon>
        <taxon>Stenosarchaea group</taxon>
        <taxon>Halobacteria</taxon>
        <taxon>Halobacteriales</taxon>
        <taxon>Haloferacaceae</taxon>
    </lineage>
</organism>
<evidence type="ECO:0000256" key="2">
    <source>
        <dbReference type="HAMAP-Rule" id="MF_00608"/>
    </source>
</evidence>
<accession>A0A1H8S1E6</accession>
<keyword evidence="2" id="KW-0547">Nucleotide-binding</keyword>
<dbReference type="InterPro" id="IPR029787">
    <property type="entry name" value="Nucleotide_cyclase"/>
</dbReference>
<comment type="function">
    <text evidence="2 3">Catalyzes the formation of 2-amino-5-formylamino-6-ribofuranosylamino-4(3H)-pyrimidinone ribonucleotide monophosphate and inorganic phosphate from GTP. Also has an independent pyrophosphate phosphohydrolase activity.</text>
</comment>
<dbReference type="PANTHER" id="PTHR42202:SF1">
    <property type="entry name" value="GTP CYCLOHYDROLASE III"/>
    <property type="match status" value="1"/>
</dbReference>
<evidence type="ECO:0000256" key="3">
    <source>
        <dbReference type="PIRNR" id="PIRNR009265"/>
    </source>
</evidence>
<evidence type="ECO:0000256" key="1">
    <source>
        <dbReference type="ARBA" id="ARBA00022801"/>
    </source>
</evidence>
<keyword evidence="2" id="KW-0342">GTP-binding</keyword>